<feature type="domain" description="MOSC" evidence="1">
    <location>
        <begin position="20"/>
        <end position="140"/>
    </location>
</feature>
<dbReference type="GO" id="GO:0030151">
    <property type="term" value="F:molybdenum ion binding"/>
    <property type="evidence" value="ECO:0007669"/>
    <property type="project" value="InterPro"/>
</dbReference>
<gene>
    <name evidence="2" type="ORF">GPY61_03860</name>
</gene>
<dbReference type="Proteomes" id="UP000443353">
    <property type="component" value="Unassembled WGS sequence"/>
</dbReference>
<keyword evidence="3" id="KW-1185">Reference proteome</keyword>
<reference evidence="2 3" key="1">
    <citation type="submission" date="2019-12" db="EMBL/GenBank/DDBJ databases">
        <authorList>
            <person name="Li C."/>
            <person name="Zhao J."/>
        </authorList>
    </citation>
    <scope>NUCLEOTIDE SEQUENCE [LARGE SCALE GENOMIC DNA]</scope>
    <source>
        <strain evidence="2 3">NEAU-DD11</strain>
    </source>
</reference>
<sequence length="235" mass="25415">MDIGRIEALALRPSLAAPPVRVDGVRAIAFQGLDGDVHADPLSPRQLLLAGTDAYDAFALPPHTLRENLLVDVDTSRLVSGTVLQVGDSALLRLMFQCEACGHLDAHHLGLSTRIGTRRGMLARVLRGGEIRPGDRIRVAGAPLPAWSDDWRERIVHVLDTLPPASVITYKRLAQLAGIASSYCRAFPGMIARLGPRYAGKAVPSQSDIDLPRWDGRGLFDPAPVERLFSAEVVP</sequence>
<dbReference type="Pfam" id="PF03473">
    <property type="entry name" value="MOSC"/>
    <property type="match status" value="1"/>
</dbReference>
<dbReference type="EMBL" id="WSES01000001">
    <property type="protein sequence ID" value="MVW59058.1"/>
    <property type="molecule type" value="Genomic_DNA"/>
</dbReference>
<organism evidence="2 3">
    <name type="scientific">Massilia cellulosiltytica</name>
    <dbReference type="NCBI Taxonomy" id="2683234"/>
    <lineage>
        <taxon>Bacteria</taxon>
        <taxon>Pseudomonadati</taxon>
        <taxon>Pseudomonadota</taxon>
        <taxon>Betaproteobacteria</taxon>
        <taxon>Burkholderiales</taxon>
        <taxon>Oxalobacteraceae</taxon>
        <taxon>Telluria group</taxon>
        <taxon>Massilia</taxon>
    </lineage>
</organism>
<dbReference type="InterPro" id="IPR005302">
    <property type="entry name" value="MoCF_Sase_C"/>
</dbReference>
<dbReference type="GO" id="GO:0030170">
    <property type="term" value="F:pyridoxal phosphate binding"/>
    <property type="evidence" value="ECO:0007669"/>
    <property type="project" value="InterPro"/>
</dbReference>
<protein>
    <recommendedName>
        <fullName evidence="1">MOSC domain-containing protein</fullName>
    </recommendedName>
</protein>
<accession>A0A7X3K5S8</accession>
<name>A0A7X3K5S8_9BURK</name>
<dbReference type="RefSeq" id="WP_082577638.1">
    <property type="nucleotide sequence ID" value="NZ_WSES01000001.1"/>
</dbReference>
<evidence type="ECO:0000259" key="1">
    <source>
        <dbReference type="PROSITE" id="PS51340"/>
    </source>
</evidence>
<proteinExistence type="predicted"/>
<dbReference type="AlphaFoldDB" id="A0A7X3K5S8"/>
<dbReference type="GO" id="GO:0003824">
    <property type="term" value="F:catalytic activity"/>
    <property type="evidence" value="ECO:0007669"/>
    <property type="project" value="InterPro"/>
</dbReference>
<dbReference type="InterPro" id="IPR011037">
    <property type="entry name" value="Pyrv_Knase-like_insert_dom_sf"/>
</dbReference>
<evidence type="ECO:0000313" key="2">
    <source>
        <dbReference type="EMBL" id="MVW59058.1"/>
    </source>
</evidence>
<dbReference type="PROSITE" id="PS51340">
    <property type="entry name" value="MOSC"/>
    <property type="match status" value="1"/>
</dbReference>
<dbReference type="Gene3D" id="2.40.33.20">
    <property type="entry name" value="PK beta-barrel domain-like"/>
    <property type="match status" value="1"/>
</dbReference>
<evidence type="ECO:0000313" key="3">
    <source>
        <dbReference type="Proteomes" id="UP000443353"/>
    </source>
</evidence>
<dbReference type="SUPFAM" id="SSF50800">
    <property type="entry name" value="PK beta-barrel domain-like"/>
    <property type="match status" value="1"/>
</dbReference>
<comment type="caution">
    <text evidence="2">The sequence shown here is derived from an EMBL/GenBank/DDBJ whole genome shotgun (WGS) entry which is preliminary data.</text>
</comment>